<dbReference type="PANTHER" id="PTHR43842">
    <property type="entry name" value="PROPIONYL-COA CARBOXYLASE BETA CHAIN"/>
    <property type="match status" value="1"/>
</dbReference>
<evidence type="ECO:0008006" key="5">
    <source>
        <dbReference type="Google" id="ProtNLM"/>
    </source>
</evidence>
<dbReference type="PROSITE" id="PS50989">
    <property type="entry name" value="COA_CT_CTER"/>
    <property type="match status" value="1"/>
</dbReference>
<dbReference type="PROSITE" id="PS50980">
    <property type="entry name" value="COA_CT_NTER"/>
    <property type="match status" value="1"/>
</dbReference>
<dbReference type="Pfam" id="PF01039">
    <property type="entry name" value="Carboxyl_trans"/>
    <property type="match status" value="1"/>
</dbReference>
<evidence type="ECO:0000259" key="2">
    <source>
        <dbReference type="PROSITE" id="PS50989"/>
    </source>
</evidence>
<dbReference type="EMBL" id="JAHWQX010000001">
    <property type="protein sequence ID" value="MBW3095814.1"/>
    <property type="molecule type" value="Genomic_DNA"/>
</dbReference>
<proteinExistence type="predicted"/>
<dbReference type="InterPro" id="IPR034733">
    <property type="entry name" value="AcCoA_carboxyl_beta"/>
</dbReference>
<protein>
    <recommendedName>
        <fullName evidence="5">Propionyl-CoA carboxylase</fullName>
    </recommendedName>
</protein>
<accession>A0ABS6WIP2</accession>
<dbReference type="InterPro" id="IPR051047">
    <property type="entry name" value="AccD/PCCB"/>
</dbReference>
<feature type="domain" description="CoA carboxyltransferase C-terminal" evidence="2">
    <location>
        <begin position="261"/>
        <end position="512"/>
    </location>
</feature>
<evidence type="ECO:0000313" key="3">
    <source>
        <dbReference type="EMBL" id="MBW3095814.1"/>
    </source>
</evidence>
<dbReference type="InterPro" id="IPR011762">
    <property type="entry name" value="COA_CT_N"/>
</dbReference>
<organism evidence="3 4">
    <name type="scientific">Pseudohoeflea coraliihabitans</name>
    <dbReference type="NCBI Taxonomy" id="2860393"/>
    <lineage>
        <taxon>Bacteria</taxon>
        <taxon>Pseudomonadati</taxon>
        <taxon>Pseudomonadota</taxon>
        <taxon>Alphaproteobacteria</taxon>
        <taxon>Hyphomicrobiales</taxon>
        <taxon>Rhizobiaceae</taxon>
        <taxon>Pseudohoeflea</taxon>
    </lineage>
</organism>
<reference evidence="3" key="1">
    <citation type="submission" date="2021-07" db="EMBL/GenBank/DDBJ databases">
        <title>Pseudohoeflea marina sp. nov. a polyhydroxyalcanoate-producing bacterium.</title>
        <authorList>
            <person name="Zheng W."/>
            <person name="Yu S."/>
            <person name="Huang Y."/>
        </authorList>
    </citation>
    <scope>NUCLEOTIDE SEQUENCE</scope>
    <source>
        <strain evidence="3">DP4N28-3</strain>
    </source>
</reference>
<name>A0ABS6WIP2_9HYPH</name>
<keyword evidence="4" id="KW-1185">Reference proteome</keyword>
<evidence type="ECO:0000313" key="4">
    <source>
        <dbReference type="Proteomes" id="UP001430804"/>
    </source>
</evidence>
<dbReference type="Proteomes" id="UP001430804">
    <property type="component" value="Unassembled WGS sequence"/>
</dbReference>
<sequence>MDNDKINDLEQRRNAARAMGSQAARQRLAEAGKLDARARLDILLDPGTFTELGLLGRSQREELRERTPADGLIAGSGEIDGRKVYVTSEDASVLGGTRGRVAEAKTARLRELALRHKRPFIALMEAGAGRFQENNGAFAAGIGQRFREHFLLSGKVPQIAAILGGCFGGPSFTAAQSDFVTIAAGNGFMGMSGPKVVKVGIGQTVTPEEIGGATMSAEVTGQAHHVGQDDRECLRAIRQFLSFLPDNCDAPPPRFAPEAAPVETEAGQREISALVSENGRRAYPMRRLVDLICDSGTAFPFAETYGPNILTVLARIEGRCVGIIANNPMKWAGALDDKAANKARRFVDLCNAFHIPLVFLTDCPGFIVGPDIERQRMVSLASRLLNSVIAADVPIVTIVIRKAIGLAYLALGGKAMQPDTIVGWPTAQFDVMGTAAGVELVHGKAIAAAEDPAALRRSLLEQAESEAEGYRAAEAGLIDDIIQPAETRRVICDTLDRACPAQRFGFKQRIDP</sequence>
<dbReference type="RefSeq" id="WP_219157444.1">
    <property type="nucleotide sequence ID" value="NZ_JAHWQX010000001.1"/>
</dbReference>
<dbReference type="PANTHER" id="PTHR43842:SF2">
    <property type="entry name" value="PROPIONYL-COA CARBOXYLASE BETA CHAIN, MITOCHONDRIAL"/>
    <property type="match status" value="1"/>
</dbReference>
<gene>
    <name evidence="3" type="ORF">KY465_00820</name>
</gene>
<comment type="caution">
    <text evidence="3">The sequence shown here is derived from an EMBL/GenBank/DDBJ whole genome shotgun (WGS) entry which is preliminary data.</text>
</comment>
<evidence type="ECO:0000259" key="1">
    <source>
        <dbReference type="PROSITE" id="PS50980"/>
    </source>
</evidence>
<feature type="domain" description="CoA carboxyltransferase N-terminal" evidence="1">
    <location>
        <begin position="2"/>
        <end position="256"/>
    </location>
</feature>
<dbReference type="InterPro" id="IPR011763">
    <property type="entry name" value="COA_CT_C"/>
</dbReference>